<dbReference type="OrthoDB" id="4868247at2"/>
<reference evidence="2" key="1">
    <citation type="journal article" date="2011" name="MBio">
        <title>Novel metabolic attributes of the genus Cyanothece, comprising a group of unicellular nitrogen-fixing Cyanobacteria.</title>
        <authorList>
            <person name="Bandyopadhyay A."/>
            <person name="Elvitigala T."/>
            <person name="Welsh E."/>
            <person name="Stockel J."/>
            <person name="Liberton M."/>
            <person name="Min H."/>
            <person name="Sherman L.A."/>
            <person name="Pakrasi H.B."/>
        </authorList>
    </citation>
    <scope>NUCLEOTIDE SEQUENCE [LARGE SCALE GENOMIC DNA]</scope>
    <source>
        <strain evidence="2">PCC 7822</strain>
    </source>
</reference>
<gene>
    <name evidence="1" type="ordered locus">Cyan7822_2195</name>
</gene>
<dbReference type="AlphaFoldDB" id="E0UE49"/>
<protein>
    <recommendedName>
        <fullName evidence="3">Membrane-anchored protein</fullName>
    </recommendedName>
</protein>
<dbReference type="Proteomes" id="UP000008206">
    <property type="component" value="Chromosome"/>
</dbReference>
<accession>E0UE49</accession>
<organism evidence="1 2">
    <name type="scientific">Gloeothece verrucosa (strain PCC 7822)</name>
    <name type="common">Cyanothece sp. (strain PCC 7822)</name>
    <dbReference type="NCBI Taxonomy" id="497965"/>
    <lineage>
        <taxon>Bacteria</taxon>
        <taxon>Bacillati</taxon>
        <taxon>Cyanobacteriota</taxon>
        <taxon>Cyanophyceae</taxon>
        <taxon>Oscillatoriophycideae</taxon>
        <taxon>Chroococcales</taxon>
        <taxon>Aphanothecaceae</taxon>
        <taxon>Gloeothece</taxon>
        <taxon>Gloeothece verrucosa</taxon>
    </lineage>
</organism>
<dbReference type="KEGG" id="cyj:Cyan7822_2195"/>
<dbReference type="STRING" id="497965.Cyan7822_2195"/>
<dbReference type="Pfam" id="PF14345">
    <property type="entry name" value="GDYXXLXY"/>
    <property type="match status" value="1"/>
</dbReference>
<evidence type="ECO:0000313" key="1">
    <source>
        <dbReference type="EMBL" id="ADN14174.1"/>
    </source>
</evidence>
<keyword evidence="2" id="KW-1185">Reference proteome</keyword>
<sequence length="209" mass="24074">MTNFKIFSSIPQWRFWTALGFQLVLVFAIPSQAFYTYISGKTVILQTRPVDPYDWMRGYSQTLRYDISTEDNLKSLRGWEQLAQESEKKGDTFHKGKPFYVILEAPKTPSTQKPPLAWKAVAISAERPQNLPSNQVAIEGKMTNYGWWIDYGIETYYFPEAKRNEINAAIEQLQANQKGERPFVVEVKIDAGGNAVPVGLWIGEQYYRF</sequence>
<dbReference type="eggNOG" id="COG4929">
    <property type="taxonomic scope" value="Bacteria"/>
</dbReference>
<proteinExistence type="predicted"/>
<dbReference type="InterPro" id="IPR025833">
    <property type="entry name" value="GDYXXLXY"/>
</dbReference>
<dbReference type="RefSeq" id="WP_013322279.1">
    <property type="nucleotide sequence ID" value="NC_014501.1"/>
</dbReference>
<evidence type="ECO:0000313" key="2">
    <source>
        <dbReference type="Proteomes" id="UP000008206"/>
    </source>
</evidence>
<name>E0UE49_GLOV7</name>
<dbReference type="HOGENOM" id="CLU_080094_0_0_3"/>
<dbReference type="EMBL" id="CP002198">
    <property type="protein sequence ID" value="ADN14174.1"/>
    <property type="molecule type" value="Genomic_DNA"/>
</dbReference>
<evidence type="ECO:0008006" key="3">
    <source>
        <dbReference type="Google" id="ProtNLM"/>
    </source>
</evidence>